<dbReference type="Gene3D" id="3.60.15.10">
    <property type="entry name" value="Ribonuclease Z/Hydroxyacylglutathione hydrolase-like"/>
    <property type="match status" value="1"/>
</dbReference>
<dbReference type="Pfam" id="PF10996">
    <property type="entry name" value="Beta-Casp"/>
    <property type="match status" value="1"/>
</dbReference>
<reference evidence="4" key="2">
    <citation type="journal article" date="2014" name="ISME J.">
        <title>Microbial stratification in low pH oxic and suboxic macroscopic growths along an acid mine drainage.</title>
        <authorList>
            <person name="Mendez-Garcia C."/>
            <person name="Mesa V."/>
            <person name="Sprenger R.R."/>
            <person name="Richter M."/>
            <person name="Diez M.S."/>
            <person name="Solano J."/>
            <person name="Bargiela R."/>
            <person name="Golyshina O.V."/>
            <person name="Manteca A."/>
            <person name="Ramos J.L."/>
            <person name="Gallego J.R."/>
            <person name="Llorente I."/>
            <person name="Martins Dos Santos V.A."/>
            <person name="Jensen O.N."/>
            <person name="Pelaez A.I."/>
            <person name="Sanchez J."/>
            <person name="Ferrer M."/>
        </authorList>
    </citation>
    <scope>NUCLEOTIDE SEQUENCE</scope>
</reference>
<dbReference type="InterPro" id="IPR022712">
    <property type="entry name" value="Beta_Casp"/>
</dbReference>
<organism evidence="4">
    <name type="scientific">mine drainage metagenome</name>
    <dbReference type="NCBI Taxonomy" id="410659"/>
    <lineage>
        <taxon>unclassified sequences</taxon>
        <taxon>metagenomes</taxon>
        <taxon>ecological metagenomes</taxon>
    </lineage>
</organism>
<accession>T0ZET5</accession>
<comment type="caution">
    <text evidence="4">The sequence shown here is derived from an EMBL/GenBank/DDBJ whole genome shotgun (WGS) entry which is preliminary data.</text>
</comment>
<dbReference type="SMART" id="SM01027">
    <property type="entry name" value="Beta-Casp"/>
    <property type="match status" value="1"/>
</dbReference>
<evidence type="ECO:0000259" key="3">
    <source>
        <dbReference type="SMART" id="SM01027"/>
    </source>
</evidence>
<dbReference type="Pfam" id="PF07521">
    <property type="entry name" value="RMMBL"/>
    <property type="match status" value="1"/>
</dbReference>
<dbReference type="PANTHER" id="PTHR11203">
    <property type="entry name" value="CLEAVAGE AND POLYADENYLATION SPECIFICITY FACTOR FAMILY MEMBER"/>
    <property type="match status" value="1"/>
</dbReference>
<dbReference type="Pfam" id="PF00753">
    <property type="entry name" value="Lactamase_B"/>
    <property type="match status" value="1"/>
</dbReference>
<name>T0ZET5_9ZZZZ</name>
<dbReference type="Gene3D" id="3.40.50.10890">
    <property type="match status" value="1"/>
</dbReference>
<dbReference type="InterPro" id="IPR050698">
    <property type="entry name" value="MBL"/>
</dbReference>
<gene>
    <name evidence="4" type="ORF">B2A_10181</name>
</gene>
<sequence length="401" mass="44905">MVKDERSIMFDFGIKIDHKTEYPVGMPKIDALVLSHAHLDHSGYAPAIYESMHVPTFGTAPTLELSTLLLDDAINISKKQHTSVGYYKRQVNMFNNKYVPSRYHKRFSFSDYDIEFYDAGHICGSAITLLERNKAKDYKKVVYTGDFKLGAQTLHDGAEIVKSDLLIMESTYESKEHPDRDDLIKRFVDEIKSVLDNGGTALIPSFAVGRSQELLSILYKNGLADMTYVDGMCRAATKIVAKHDDFISNPELLSEGIREATWIDDVRARKEVFNNPSIILTTAGMLNGGPVLSYLTRLNKDSRIFITGYQVEGTNGRDLVDNGFVTIDKKKVKISTPFSVYDFSAHAGNTDLHKFVRESSPNAVVCVHGDSERTQHFAEELRGEGFDAYAPKVGDTIDFGQ</sequence>
<evidence type="ECO:0000256" key="1">
    <source>
        <dbReference type="ARBA" id="ARBA00022801"/>
    </source>
</evidence>
<proteinExistence type="predicted"/>
<protein>
    <submittedName>
        <fullName evidence="4">mRNA 3-end processing factor</fullName>
    </submittedName>
</protein>
<keyword evidence="1" id="KW-0378">Hydrolase</keyword>
<dbReference type="SUPFAM" id="SSF56281">
    <property type="entry name" value="Metallo-hydrolase/oxidoreductase"/>
    <property type="match status" value="1"/>
</dbReference>
<evidence type="ECO:0000313" key="4">
    <source>
        <dbReference type="EMBL" id="EQD42787.1"/>
    </source>
</evidence>
<dbReference type="InterPro" id="IPR036866">
    <property type="entry name" value="RibonucZ/Hydroxyglut_hydro"/>
</dbReference>
<dbReference type="GO" id="GO:0004521">
    <property type="term" value="F:RNA endonuclease activity"/>
    <property type="evidence" value="ECO:0007669"/>
    <property type="project" value="TreeGrafter"/>
</dbReference>
<evidence type="ECO:0000259" key="2">
    <source>
        <dbReference type="SMART" id="SM00849"/>
    </source>
</evidence>
<feature type="domain" description="Beta-Casp" evidence="3">
    <location>
        <begin position="211"/>
        <end position="319"/>
    </location>
</feature>
<dbReference type="InterPro" id="IPR011108">
    <property type="entry name" value="RMMBL"/>
</dbReference>
<dbReference type="PANTHER" id="PTHR11203:SF52">
    <property type="entry name" value="MRNA 3-END PROCESSING FACTOR"/>
    <property type="match status" value="1"/>
</dbReference>
<dbReference type="GO" id="GO:0016787">
    <property type="term" value="F:hydrolase activity"/>
    <property type="evidence" value="ECO:0007669"/>
    <property type="project" value="UniProtKB-KW"/>
</dbReference>
<dbReference type="InterPro" id="IPR001279">
    <property type="entry name" value="Metallo-B-lactamas"/>
</dbReference>
<dbReference type="AlphaFoldDB" id="T0ZET5"/>
<dbReference type="SMART" id="SM00849">
    <property type="entry name" value="Lactamase_B"/>
    <property type="match status" value="1"/>
</dbReference>
<dbReference type="EMBL" id="AUZZ01007346">
    <property type="protein sequence ID" value="EQD42787.1"/>
    <property type="molecule type" value="Genomic_DNA"/>
</dbReference>
<reference evidence="4" key="1">
    <citation type="submission" date="2013-08" db="EMBL/GenBank/DDBJ databases">
        <authorList>
            <person name="Mendez C."/>
            <person name="Richter M."/>
            <person name="Ferrer M."/>
            <person name="Sanchez J."/>
        </authorList>
    </citation>
    <scope>NUCLEOTIDE SEQUENCE</scope>
</reference>
<feature type="domain" description="Metallo-beta-lactamase" evidence="2">
    <location>
        <begin position="1"/>
        <end position="202"/>
    </location>
</feature>